<reference evidence="2 3" key="1">
    <citation type="submission" date="2018-03" db="EMBL/GenBank/DDBJ databases">
        <title>Draft genome sequence of Rohu Carp (Labeo rohita).</title>
        <authorList>
            <person name="Das P."/>
            <person name="Kushwaha B."/>
            <person name="Joshi C.G."/>
            <person name="Kumar D."/>
            <person name="Nagpure N.S."/>
            <person name="Sahoo L."/>
            <person name="Das S.P."/>
            <person name="Bit A."/>
            <person name="Patnaik S."/>
            <person name="Meher P.K."/>
            <person name="Jayasankar P."/>
            <person name="Koringa P.G."/>
            <person name="Patel N.V."/>
            <person name="Hinsu A.T."/>
            <person name="Kumar R."/>
            <person name="Pandey M."/>
            <person name="Agarwal S."/>
            <person name="Srivastava S."/>
            <person name="Singh M."/>
            <person name="Iquebal M.A."/>
            <person name="Jaiswal S."/>
            <person name="Angadi U.B."/>
            <person name="Kumar N."/>
            <person name="Raza M."/>
            <person name="Shah T.M."/>
            <person name="Rai A."/>
            <person name="Jena J.K."/>
        </authorList>
    </citation>
    <scope>NUCLEOTIDE SEQUENCE [LARGE SCALE GENOMIC DNA]</scope>
    <source>
        <strain evidence="2">DASCIFA01</strain>
        <tissue evidence="2">Testis</tissue>
    </source>
</reference>
<dbReference type="PANTHER" id="PTHR23039">
    <property type="entry name" value="NANCE-HORAN SYNDROME PROTEIN"/>
    <property type="match status" value="1"/>
</dbReference>
<evidence type="ECO:0000313" key="1">
    <source>
        <dbReference type="EMBL" id="RXN20863.1"/>
    </source>
</evidence>
<evidence type="ECO:0000313" key="3">
    <source>
        <dbReference type="Proteomes" id="UP000290572"/>
    </source>
</evidence>
<dbReference type="EMBL" id="QBIY01011349">
    <property type="protein sequence ID" value="RXN32727.1"/>
    <property type="molecule type" value="Genomic_DNA"/>
</dbReference>
<accession>A0A498NMH7</accession>
<dbReference type="EMBL" id="QBIY01012630">
    <property type="protein sequence ID" value="RXN20863.1"/>
    <property type="molecule type" value="Genomic_DNA"/>
</dbReference>
<dbReference type="PANTHER" id="PTHR23039:SF2">
    <property type="entry name" value="NHS-LIKE PROTEIN 2"/>
    <property type="match status" value="1"/>
</dbReference>
<organism evidence="2 3">
    <name type="scientific">Labeo rohita</name>
    <name type="common">Indian major carp</name>
    <name type="synonym">Cyprinus rohita</name>
    <dbReference type="NCBI Taxonomy" id="84645"/>
    <lineage>
        <taxon>Eukaryota</taxon>
        <taxon>Metazoa</taxon>
        <taxon>Chordata</taxon>
        <taxon>Craniata</taxon>
        <taxon>Vertebrata</taxon>
        <taxon>Euteleostomi</taxon>
        <taxon>Actinopterygii</taxon>
        <taxon>Neopterygii</taxon>
        <taxon>Teleostei</taxon>
        <taxon>Ostariophysi</taxon>
        <taxon>Cypriniformes</taxon>
        <taxon>Cyprinidae</taxon>
        <taxon>Labeoninae</taxon>
        <taxon>Labeonini</taxon>
        <taxon>Labeo</taxon>
    </lineage>
</organism>
<proteinExistence type="predicted"/>
<sequence length="95" mass="10353">MPFCKRTIVPKDVCKSGGKSRGAMFTDLVDVCGLTLCAVLRQLSDLSRQSVSILEELEGELASICYRSGALENKLISLQKHISALATKPPVKIKF</sequence>
<protein>
    <submittedName>
        <fullName evidence="2">NHS 2 isoform X1</fullName>
    </submittedName>
</protein>
<dbReference type="Gene3D" id="1.20.5.340">
    <property type="match status" value="1"/>
</dbReference>
<evidence type="ECO:0000313" key="2">
    <source>
        <dbReference type="EMBL" id="RXN32727.1"/>
    </source>
</evidence>
<dbReference type="AlphaFoldDB" id="A0A498NMH7"/>
<name>A0A498NMH7_LABRO</name>
<keyword evidence="3" id="KW-1185">Reference proteome</keyword>
<comment type="caution">
    <text evidence="2">The sequence shown here is derived from an EMBL/GenBank/DDBJ whole genome shotgun (WGS) entry which is preliminary data.</text>
</comment>
<dbReference type="Proteomes" id="UP000290572">
    <property type="component" value="Unassembled WGS sequence"/>
</dbReference>
<gene>
    <name evidence="2" type="ORF">ROHU_004523</name>
    <name evidence="1" type="ORF">ROHU_024724</name>
</gene>
<dbReference type="GO" id="GO:0030154">
    <property type="term" value="P:cell differentiation"/>
    <property type="evidence" value="ECO:0007669"/>
    <property type="project" value="TreeGrafter"/>
</dbReference>